<organism evidence="3 4">
    <name type="scientific">Enterobacter rongchengensis</name>
    <dbReference type="NCBI Taxonomy" id="3030999"/>
    <lineage>
        <taxon>Bacteria</taxon>
        <taxon>Pseudomonadati</taxon>
        <taxon>Pseudomonadota</taxon>
        <taxon>Gammaproteobacteria</taxon>
        <taxon>Enterobacterales</taxon>
        <taxon>Enterobacteriaceae</taxon>
        <taxon>Enterobacter</taxon>
    </lineage>
</organism>
<reference evidence="3 4" key="1">
    <citation type="submission" date="2023-06" db="EMBL/GenBank/DDBJ databases">
        <title>Genome characterization of Enterobacterales and Pseudomonas spp isolates with different phenotypes to cefepime-taniborbactam.</title>
        <authorList>
            <person name="Hernandez-Garcia M."/>
            <person name="Garcia-Castillo M."/>
            <person name="Ruiz-Garbajosa P."/>
            <person name="Canton R."/>
        </authorList>
    </citation>
    <scope>NUCLEOTIDE SEQUENCE [LARGE SCALE GENOMIC DNA]</scope>
    <source>
        <strain evidence="3 4">A003</strain>
    </source>
</reference>
<dbReference type="Pfam" id="PF13439">
    <property type="entry name" value="Glyco_transf_4"/>
    <property type="match status" value="1"/>
</dbReference>
<dbReference type="Pfam" id="PF00534">
    <property type="entry name" value="Glycos_transf_1"/>
    <property type="match status" value="1"/>
</dbReference>
<comment type="caution">
    <text evidence="3">The sequence shown here is derived from an EMBL/GenBank/DDBJ whole genome shotgun (WGS) entry which is preliminary data.</text>
</comment>
<feature type="domain" description="Glycosyl transferase family 1" evidence="1">
    <location>
        <begin position="177"/>
        <end position="330"/>
    </location>
</feature>
<dbReference type="Gene3D" id="3.40.50.2000">
    <property type="entry name" value="Glycogen Phosphorylase B"/>
    <property type="match status" value="2"/>
</dbReference>
<dbReference type="RefSeq" id="WP_045328114.1">
    <property type="nucleotide sequence ID" value="NZ_CBCYLN010000001.1"/>
</dbReference>
<dbReference type="InterPro" id="IPR001296">
    <property type="entry name" value="Glyco_trans_1"/>
</dbReference>
<protein>
    <submittedName>
        <fullName evidence="3">Glycosyltransferase</fullName>
        <ecNumber evidence="3">2.4.-.-</ecNumber>
    </submittedName>
</protein>
<dbReference type="PANTHER" id="PTHR12526:SF630">
    <property type="entry name" value="GLYCOSYLTRANSFERASE"/>
    <property type="match status" value="1"/>
</dbReference>
<proteinExistence type="predicted"/>
<keyword evidence="4" id="KW-1185">Reference proteome</keyword>
<feature type="domain" description="Glycosyltransferase subfamily 4-like N-terminal" evidence="2">
    <location>
        <begin position="13"/>
        <end position="168"/>
    </location>
</feature>
<evidence type="ECO:0000313" key="3">
    <source>
        <dbReference type="EMBL" id="MEZ4052845.1"/>
    </source>
</evidence>
<keyword evidence="3" id="KW-0328">Glycosyltransferase</keyword>
<accession>A0ABV4JGZ6</accession>
<evidence type="ECO:0000313" key="4">
    <source>
        <dbReference type="Proteomes" id="UP001567731"/>
    </source>
</evidence>
<evidence type="ECO:0000259" key="1">
    <source>
        <dbReference type="Pfam" id="PF00534"/>
    </source>
</evidence>
<name>A0ABV4JGZ6_9ENTR</name>
<dbReference type="InterPro" id="IPR028098">
    <property type="entry name" value="Glyco_trans_4-like_N"/>
</dbReference>
<dbReference type="EMBL" id="JAUEHC010000022">
    <property type="protein sequence ID" value="MEZ4052845.1"/>
    <property type="molecule type" value="Genomic_DNA"/>
</dbReference>
<keyword evidence="3" id="KW-0808">Transferase</keyword>
<dbReference type="PANTHER" id="PTHR12526">
    <property type="entry name" value="GLYCOSYLTRANSFERASE"/>
    <property type="match status" value="1"/>
</dbReference>
<dbReference type="GO" id="GO:0016757">
    <property type="term" value="F:glycosyltransferase activity"/>
    <property type="evidence" value="ECO:0007669"/>
    <property type="project" value="UniProtKB-KW"/>
</dbReference>
<evidence type="ECO:0000259" key="2">
    <source>
        <dbReference type="Pfam" id="PF13439"/>
    </source>
</evidence>
<sequence length="364" mass="40916">MNILFVITGLGLGGAERQLCLLADRFAEEMHNVTIVALSGNAVITPARKDIKIYCLDMKKTVISFLSSLFKLRNIISDTKPDVVHSHMFHANIMTRMVRLISGCNFNLICTAHSKNEGGRFRMLAYRVTDHLCDINTNVSQEALEKFIELKSFSSSKSFVNYNGIDTDVFNFSSEVRKILRKKLCIEDEEIMILSVGRLTPAKDYPNLLDAFNLLPKHYKLVIIGEGEVRTVLEKKIKDYNLASRVKLLGSINEVQDYYSACDLFVLSSAWEGFGLVVAEAMACQRIAVSTDAGGVKEVIGNNDFIVPVSNPKALANKIIEIEGLTEERKCILQTNNRNHIINNFSIDSVVSKWLSMYRMKQDT</sequence>
<dbReference type="EC" id="2.4.-.-" evidence="3"/>
<dbReference type="Proteomes" id="UP001567731">
    <property type="component" value="Unassembled WGS sequence"/>
</dbReference>
<gene>
    <name evidence="3" type="ORF">QVM81_14795</name>
</gene>
<dbReference type="SUPFAM" id="SSF53756">
    <property type="entry name" value="UDP-Glycosyltransferase/glycogen phosphorylase"/>
    <property type="match status" value="1"/>
</dbReference>